<accession>A0A4Y2TQ16</accession>
<evidence type="ECO:0000313" key="1">
    <source>
        <dbReference type="EMBL" id="GBO01804.1"/>
    </source>
</evidence>
<dbReference type="EMBL" id="BGPR01029790">
    <property type="protein sequence ID" value="GBO01804.1"/>
    <property type="molecule type" value="Genomic_DNA"/>
</dbReference>
<name>A0A4Y2TQ16_ARAVE</name>
<reference evidence="1 2" key="1">
    <citation type="journal article" date="2019" name="Sci. Rep.">
        <title>Orb-weaving spider Araneus ventricosus genome elucidates the spidroin gene catalogue.</title>
        <authorList>
            <person name="Kono N."/>
            <person name="Nakamura H."/>
            <person name="Ohtoshi R."/>
            <person name="Moran D.A.P."/>
            <person name="Shinohara A."/>
            <person name="Yoshida Y."/>
            <person name="Fujiwara M."/>
            <person name="Mori M."/>
            <person name="Tomita M."/>
            <person name="Arakawa K."/>
        </authorList>
    </citation>
    <scope>NUCLEOTIDE SEQUENCE [LARGE SCALE GENOMIC DNA]</scope>
</reference>
<gene>
    <name evidence="1" type="ORF">AVEN_176580_1</name>
</gene>
<keyword evidence="2" id="KW-1185">Reference proteome</keyword>
<comment type="caution">
    <text evidence="1">The sequence shown here is derived from an EMBL/GenBank/DDBJ whole genome shotgun (WGS) entry which is preliminary data.</text>
</comment>
<dbReference type="AlphaFoldDB" id="A0A4Y2TQ16"/>
<organism evidence="1 2">
    <name type="scientific">Araneus ventricosus</name>
    <name type="common">Orbweaver spider</name>
    <name type="synonym">Epeira ventricosa</name>
    <dbReference type="NCBI Taxonomy" id="182803"/>
    <lineage>
        <taxon>Eukaryota</taxon>
        <taxon>Metazoa</taxon>
        <taxon>Ecdysozoa</taxon>
        <taxon>Arthropoda</taxon>
        <taxon>Chelicerata</taxon>
        <taxon>Arachnida</taxon>
        <taxon>Araneae</taxon>
        <taxon>Araneomorphae</taxon>
        <taxon>Entelegynae</taxon>
        <taxon>Araneoidea</taxon>
        <taxon>Araneidae</taxon>
        <taxon>Araneus</taxon>
    </lineage>
</organism>
<proteinExistence type="predicted"/>
<evidence type="ECO:0000313" key="2">
    <source>
        <dbReference type="Proteomes" id="UP000499080"/>
    </source>
</evidence>
<protein>
    <submittedName>
        <fullName evidence="1">Uncharacterized protein</fullName>
    </submittedName>
</protein>
<dbReference type="Proteomes" id="UP000499080">
    <property type="component" value="Unassembled WGS sequence"/>
</dbReference>
<sequence length="99" mass="11588">MYLSAFCYESALQNARRRDSHRNGVATRSCDDSVCHRSWRNDLFHSNSFWRRSSRNAFSSSPVNAFRERDKEVTPHAIRTTNQKTIVANKNKDFTECNK</sequence>